<proteinExistence type="predicted"/>
<protein>
    <submittedName>
        <fullName evidence="5">Transporter substrate-binding domain-containing protein</fullName>
    </submittedName>
</protein>
<dbReference type="PANTHER" id="PTHR35936:SF34">
    <property type="entry name" value="ABC TRANSPORTER EXTRACELLULAR-BINDING PROTEIN YCKB-RELATED"/>
    <property type="match status" value="1"/>
</dbReference>
<keyword evidence="1 3" id="KW-0732">Signal</keyword>
<dbReference type="Proteomes" id="UP000657421">
    <property type="component" value="Unassembled WGS sequence"/>
</dbReference>
<keyword evidence="6" id="KW-1185">Reference proteome</keyword>
<accession>A0ABR7N6N2</accession>
<evidence type="ECO:0000256" key="3">
    <source>
        <dbReference type="SAM" id="SignalP"/>
    </source>
</evidence>
<dbReference type="PANTHER" id="PTHR35936">
    <property type="entry name" value="MEMBRANE-BOUND LYTIC MUREIN TRANSGLYCOSYLASE F"/>
    <property type="match status" value="1"/>
</dbReference>
<gene>
    <name evidence="5" type="ORF">H8716_03045</name>
</gene>
<evidence type="ECO:0000313" key="5">
    <source>
        <dbReference type="EMBL" id="MBC8572070.1"/>
    </source>
</evidence>
<evidence type="ECO:0000256" key="2">
    <source>
        <dbReference type="SAM" id="MobiDB-lite"/>
    </source>
</evidence>
<dbReference type="SUPFAM" id="SSF53850">
    <property type="entry name" value="Periplasmic binding protein-like II"/>
    <property type="match status" value="2"/>
</dbReference>
<name>A0ABR7N6N2_9FIRM</name>
<comment type="caution">
    <text evidence="5">The sequence shown here is derived from an EMBL/GenBank/DDBJ whole genome shotgun (WGS) entry which is preliminary data.</text>
</comment>
<feature type="signal peptide" evidence="3">
    <location>
        <begin position="1"/>
        <end position="23"/>
    </location>
</feature>
<dbReference type="InterPro" id="IPR001638">
    <property type="entry name" value="Solute-binding_3/MltF_N"/>
</dbReference>
<dbReference type="EMBL" id="JACRSZ010000001">
    <property type="protein sequence ID" value="MBC8572070.1"/>
    <property type="molecule type" value="Genomic_DNA"/>
</dbReference>
<dbReference type="Pfam" id="PF00497">
    <property type="entry name" value="SBP_bac_3"/>
    <property type="match status" value="1"/>
</dbReference>
<evidence type="ECO:0000259" key="4">
    <source>
        <dbReference type="Pfam" id="PF00497"/>
    </source>
</evidence>
<reference evidence="5 6" key="1">
    <citation type="submission" date="2020-08" db="EMBL/GenBank/DDBJ databases">
        <title>Genome public.</title>
        <authorList>
            <person name="Liu C."/>
            <person name="Sun Q."/>
        </authorList>
    </citation>
    <scope>NUCLEOTIDE SEQUENCE [LARGE SCALE GENOMIC DNA]</scope>
    <source>
        <strain evidence="5 6">NSJ-46</strain>
    </source>
</reference>
<dbReference type="Gene3D" id="3.40.190.10">
    <property type="entry name" value="Periplasmic binding protein-like II"/>
    <property type="match status" value="3"/>
</dbReference>
<evidence type="ECO:0000313" key="6">
    <source>
        <dbReference type="Proteomes" id="UP000657421"/>
    </source>
</evidence>
<feature type="chain" id="PRO_5046108001" evidence="3">
    <location>
        <begin position="24"/>
        <end position="275"/>
    </location>
</feature>
<evidence type="ECO:0000256" key="1">
    <source>
        <dbReference type="ARBA" id="ARBA00022729"/>
    </source>
</evidence>
<organism evidence="5 6">
    <name type="scientific">Jingyaoa shaoxingensis</name>
    <dbReference type="NCBI Taxonomy" id="2763671"/>
    <lineage>
        <taxon>Bacteria</taxon>
        <taxon>Bacillati</taxon>
        <taxon>Bacillota</taxon>
        <taxon>Clostridia</taxon>
        <taxon>Lachnospirales</taxon>
        <taxon>Lachnospiraceae</taxon>
        <taxon>Jingyaoa</taxon>
    </lineage>
</organism>
<dbReference type="RefSeq" id="WP_330606421.1">
    <property type="nucleotide sequence ID" value="NZ_JACRSZ010000001.1"/>
</dbReference>
<feature type="region of interest" description="Disordered" evidence="2">
    <location>
        <begin position="149"/>
        <end position="170"/>
    </location>
</feature>
<feature type="domain" description="Solute-binding protein family 3/N-terminal" evidence="4">
    <location>
        <begin position="184"/>
        <end position="274"/>
    </location>
</feature>
<sequence>MKKGLAMVLGASMVMGMAMPACAADADLVYAVEAGSAGEAAAEENGFQYNSVASQADALMEVASGTSDAAIIDLLMAGAMIGEGTSYPNLVHTDELTTEEYGVGCRKGSDLAAYINEVFAETYADGSMKEVAEKYGVQDALVEQGAAEEATEVTEEETEAASEEATDAAEDSDVAYIQGKGSLIVGITDFEPMDYKDENGDWIGFDADMAGVVAEKLGVDVEFVEIDWDNKIMELDSKNIDVVWNGMTLTDEVTNSMECTNAYCNNAQVVVVPAE</sequence>